<dbReference type="Proteomes" id="UP000515663">
    <property type="component" value="Chromosome"/>
</dbReference>
<comment type="similarity">
    <text evidence="2">Belongs to the acyl-CoA dehydrogenase family.</text>
</comment>
<name>A0A7D7LZH7_9ACTN</name>
<dbReference type="InterPro" id="IPR009100">
    <property type="entry name" value="AcylCoA_DH/oxidase_NM_dom_sf"/>
</dbReference>
<gene>
    <name evidence="8" type="ORF">H1R19_05805</name>
</gene>
<evidence type="ECO:0000256" key="4">
    <source>
        <dbReference type="ARBA" id="ARBA00022827"/>
    </source>
</evidence>
<evidence type="ECO:0000259" key="7">
    <source>
        <dbReference type="Pfam" id="PF00441"/>
    </source>
</evidence>
<evidence type="ECO:0000313" key="9">
    <source>
        <dbReference type="Proteomes" id="UP000515663"/>
    </source>
</evidence>
<sequence>MALDAQERSALAEAVRDASASGPRDHLDDHGKPRRDERLWKLLVDQMGLGGLVVAEGSESDEDSAGIAEMALVCEELARNLAVVPALSTLGMAGSLLRVVATGEAEALLSRAAANEVAIAVGWPDAGSTRVVAALTGSGRTDPGSTITVDGQVDFVLDGSDTDVLLVPVRVGDTEVVVAVDTGAQGLAVTAMTGLDLTRGLASFAFTGCPATVVGPASNLASALDISLILIAAEQIGVAQHCHDAAVAWAKERIQFDRPIGQFQAIKHQLVDLLMKLELGRSALDVAVAAADAHLESPDEETARALSVAASTAKAACGDAAVIIADQSLHILGGIGFTWEHDAHLYLRRAKVLEVYLGTPGAHRARFATRLLEDASR</sequence>
<evidence type="ECO:0000256" key="5">
    <source>
        <dbReference type="ARBA" id="ARBA00023002"/>
    </source>
</evidence>
<reference evidence="9" key="1">
    <citation type="submission" date="2020-07" db="EMBL/GenBank/DDBJ databases">
        <title>novel species isolated from the respiratory tract of Marmot.</title>
        <authorList>
            <person name="Zhang G."/>
        </authorList>
    </citation>
    <scope>NUCLEOTIDE SEQUENCE [LARGE SCALE GENOMIC DNA]</scope>
    <source>
        <strain evidence="9">686</strain>
    </source>
</reference>
<feature type="region of interest" description="Disordered" evidence="6">
    <location>
        <begin position="1"/>
        <end position="32"/>
    </location>
</feature>
<proteinExistence type="inferred from homology"/>
<protein>
    <submittedName>
        <fullName evidence="8">Acyl-CoA/acyl-ACP dehydrogenase</fullName>
    </submittedName>
</protein>
<evidence type="ECO:0000256" key="2">
    <source>
        <dbReference type="ARBA" id="ARBA00009347"/>
    </source>
</evidence>
<dbReference type="RefSeq" id="WP_219850837.1">
    <property type="nucleotide sequence ID" value="NZ_CP059491.1"/>
</dbReference>
<comment type="cofactor">
    <cofactor evidence="1">
        <name>FAD</name>
        <dbReference type="ChEBI" id="CHEBI:57692"/>
    </cofactor>
</comment>
<accession>A0A7D7LZH7</accession>
<evidence type="ECO:0000313" key="8">
    <source>
        <dbReference type="EMBL" id="QMT02656.1"/>
    </source>
</evidence>
<dbReference type="InterPro" id="IPR037069">
    <property type="entry name" value="AcylCoA_DH/ox_N_sf"/>
</dbReference>
<dbReference type="Gene3D" id="1.20.140.10">
    <property type="entry name" value="Butyryl-CoA Dehydrogenase, subunit A, domain 3"/>
    <property type="match status" value="1"/>
</dbReference>
<dbReference type="AlphaFoldDB" id="A0A7D7LZH7"/>
<dbReference type="PANTHER" id="PTHR43884">
    <property type="entry name" value="ACYL-COA DEHYDROGENASE"/>
    <property type="match status" value="1"/>
</dbReference>
<dbReference type="EMBL" id="CP059491">
    <property type="protein sequence ID" value="QMT02656.1"/>
    <property type="molecule type" value="Genomic_DNA"/>
</dbReference>
<keyword evidence="3" id="KW-0285">Flavoprotein</keyword>
<dbReference type="InterPro" id="IPR009075">
    <property type="entry name" value="AcylCo_DH/oxidase_C"/>
</dbReference>
<dbReference type="PANTHER" id="PTHR43884:SF20">
    <property type="entry name" value="ACYL-COA DEHYDROGENASE FADE28"/>
    <property type="match status" value="1"/>
</dbReference>
<dbReference type="Pfam" id="PF00441">
    <property type="entry name" value="Acyl-CoA_dh_1"/>
    <property type="match status" value="1"/>
</dbReference>
<dbReference type="SUPFAM" id="SSF56645">
    <property type="entry name" value="Acyl-CoA dehydrogenase NM domain-like"/>
    <property type="match status" value="1"/>
</dbReference>
<keyword evidence="9" id="KW-1185">Reference proteome</keyword>
<keyword evidence="5" id="KW-0560">Oxidoreductase</keyword>
<evidence type="ECO:0000256" key="1">
    <source>
        <dbReference type="ARBA" id="ARBA00001974"/>
    </source>
</evidence>
<dbReference type="SUPFAM" id="SSF47203">
    <property type="entry name" value="Acyl-CoA dehydrogenase C-terminal domain-like"/>
    <property type="match status" value="1"/>
</dbReference>
<organism evidence="8 9">
    <name type="scientific">Gordonia jinghuaiqii</name>
    <dbReference type="NCBI Taxonomy" id="2758710"/>
    <lineage>
        <taxon>Bacteria</taxon>
        <taxon>Bacillati</taxon>
        <taxon>Actinomycetota</taxon>
        <taxon>Actinomycetes</taxon>
        <taxon>Mycobacteriales</taxon>
        <taxon>Gordoniaceae</taxon>
        <taxon>Gordonia</taxon>
    </lineage>
</organism>
<dbReference type="InterPro" id="IPR036250">
    <property type="entry name" value="AcylCo_DH-like_C"/>
</dbReference>
<dbReference type="KEGG" id="gji:H1R19_05805"/>
<feature type="compositionally biased region" description="Basic and acidic residues" evidence="6">
    <location>
        <begin position="23"/>
        <end position="32"/>
    </location>
</feature>
<evidence type="ECO:0000256" key="3">
    <source>
        <dbReference type="ARBA" id="ARBA00022630"/>
    </source>
</evidence>
<dbReference type="GO" id="GO:0003995">
    <property type="term" value="F:acyl-CoA dehydrogenase activity"/>
    <property type="evidence" value="ECO:0007669"/>
    <property type="project" value="TreeGrafter"/>
</dbReference>
<feature type="domain" description="Acyl-CoA dehydrogenase/oxidase C-terminal" evidence="7">
    <location>
        <begin position="222"/>
        <end position="371"/>
    </location>
</feature>
<dbReference type="Gene3D" id="1.10.540.10">
    <property type="entry name" value="Acyl-CoA dehydrogenase/oxidase, N-terminal domain"/>
    <property type="match status" value="1"/>
</dbReference>
<evidence type="ECO:0000256" key="6">
    <source>
        <dbReference type="SAM" id="MobiDB-lite"/>
    </source>
</evidence>
<keyword evidence="4" id="KW-0274">FAD</keyword>
<dbReference type="GO" id="GO:0050660">
    <property type="term" value="F:flavin adenine dinucleotide binding"/>
    <property type="evidence" value="ECO:0007669"/>
    <property type="project" value="InterPro"/>
</dbReference>